<dbReference type="FunFam" id="2.60.120.620:FF:000011">
    <property type="entry name" value="Prolyl alpha subunit"/>
    <property type="match status" value="1"/>
</dbReference>
<dbReference type="InterPro" id="IPR011990">
    <property type="entry name" value="TPR-like_helical_dom_sf"/>
</dbReference>
<keyword evidence="9" id="KW-0223">Dioxygenase</keyword>
<dbReference type="OMA" id="YLPHFDF"/>
<dbReference type="InterPro" id="IPR006620">
    <property type="entry name" value="Pro_4_hyd_alph"/>
</dbReference>
<evidence type="ECO:0000256" key="9">
    <source>
        <dbReference type="ARBA" id="ARBA00022964"/>
    </source>
</evidence>
<evidence type="ECO:0000313" key="14">
    <source>
        <dbReference type="EMBL" id="OXA55828.1"/>
    </source>
</evidence>
<evidence type="ECO:0000256" key="2">
    <source>
        <dbReference type="ARBA" id="ARBA00002035"/>
    </source>
</evidence>
<dbReference type="Proteomes" id="UP000198287">
    <property type="component" value="Unassembled WGS sequence"/>
</dbReference>
<evidence type="ECO:0000256" key="7">
    <source>
        <dbReference type="ARBA" id="ARBA00022824"/>
    </source>
</evidence>
<dbReference type="GO" id="GO:0031418">
    <property type="term" value="F:L-ascorbic acid binding"/>
    <property type="evidence" value="ECO:0007669"/>
    <property type="project" value="UniProtKB-KW"/>
</dbReference>
<dbReference type="GO" id="GO:0005506">
    <property type="term" value="F:iron ion binding"/>
    <property type="evidence" value="ECO:0007669"/>
    <property type="project" value="InterPro"/>
</dbReference>
<accession>A0A226EEY6</accession>
<dbReference type="Gene3D" id="2.60.120.620">
    <property type="entry name" value="q2cbj1_9rhob like domain"/>
    <property type="match status" value="1"/>
</dbReference>
<proteinExistence type="inferred from homology"/>
<dbReference type="OrthoDB" id="420380at2759"/>
<comment type="caution">
    <text evidence="14">The sequence shown here is derived from an EMBL/GenBank/DDBJ whole genome shotgun (WGS) entry which is preliminary data.</text>
</comment>
<keyword evidence="11" id="KW-0408">Iron</keyword>
<dbReference type="PANTHER" id="PTHR10869">
    <property type="entry name" value="PROLYL 4-HYDROXYLASE ALPHA SUBUNIT"/>
    <property type="match status" value="1"/>
</dbReference>
<evidence type="ECO:0000256" key="1">
    <source>
        <dbReference type="ARBA" id="ARBA00001961"/>
    </source>
</evidence>
<evidence type="ECO:0000256" key="12">
    <source>
        <dbReference type="ARBA" id="ARBA00023180"/>
    </source>
</evidence>
<evidence type="ECO:0000256" key="5">
    <source>
        <dbReference type="ARBA" id="ARBA00012269"/>
    </source>
</evidence>
<evidence type="ECO:0000256" key="4">
    <source>
        <dbReference type="ARBA" id="ARBA00006511"/>
    </source>
</evidence>
<keyword evidence="6" id="KW-0479">Metal-binding</keyword>
<dbReference type="GO" id="GO:0005788">
    <property type="term" value="C:endoplasmic reticulum lumen"/>
    <property type="evidence" value="ECO:0007669"/>
    <property type="project" value="UniProtKB-SubCell"/>
</dbReference>
<reference evidence="14 15" key="1">
    <citation type="submission" date="2015-12" db="EMBL/GenBank/DDBJ databases">
        <title>The genome of Folsomia candida.</title>
        <authorList>
            <person name="Faddeeva A."/>
            <person name="Derks M.F."/>
            <person name="Anvar Y."/>
            <person name="Smit S."/>
            <person name="Van Straalen N."/>
            <person name="Roelofs D."/>
        </authorList>
    </citation>
    <scope>NUCLEOTIDE SEQUENCE [LARGE SCALE GENOMIC DNA]</scope>
    <source>
        <strain evidence="14 15">VU population</strain>
        <tissue evidence="14">Whole body</tissue>
    </source>
</reference>
<dbReference type="GO" id="GO:0004656">
    <property type="term" value="F:procollagen-proline 4-dioxygenase activity"/>
    <property type="evidence" value="ECO:0007669"/>
    <property type="project" value="UniProtKB-EC"/>
</dbReference>
<dbReference type="Gene3D" id="1.25.40.10">
    <property type="entry name" value="Tetratricopeptide repeat domain"/>
    <property type="match status" value="1"/>
</dbReference>
<dbReference type="PANTHER" id="PTHR10869:SF244">
    <property type="entry name" value="PROLYL 4-HYDROXYLASE SUBUNIT ALPHA-2"/>
    <property type="match status" value="1"/>
</dbReference>
<evidence type="ECO:0000256" key="3">
    <source>
        <dbReference type="ARBA" id="ARBA00004319"/>
    </source>
</evidence>
<evidence type="ECO:0000256" key="6">
    <source>
        <dbReference type="ARBA" id="ARBA00022723"/>
    </source>
</evidence>
<keyword evidence="8" id="KW-0847">Vitamin C</keyword>
<evidence type="ECO:0000256" key="11">
    <source>
        <dbReference type="ARBA" id="ARBA00023004"/>
    </source>
</evidence>
<dbReference type="Pfam" id="PF08336">
    <property type="entry name" value="P4Ha_N"/>
    <property type="match status" value="1"/>
</dbReference>
<evidence type="ECO:0000259" key="13">
    <source>
        <dbReference type="PROSITE" id="PS51471"/>
    </source>
</evidence>
<dbReference type="InterPro" id="IPR045054">
    <property type="entry name" value="P4HA-like"/>
</dbReference>
<dbReference type="InterPro" id="IPR013547">
    <property type="entry name" value="P4H_N"/>
</dbReference>
<dbReference type="InterPro" id="IPR044862">
    <property type="entry name" value="Pro_4_hyd_alph_FE2OG_OXY"/>
</dbReference>
<dbReference type="EC" id="1.14.11.2" evidence="5"/>
<dbReference type="Pfam" id="PF23558">
    <property type="entry name" value="TPR_P4H"/>
    <property type="match status" value="1"/>
</dbReference>
<sequence>MVIPSSLKRLLTFKIKVPVLLVLCCSFLQFCSCDIFTAQVELESIFDLRKSVSGAVVEYLRQEELRLALVREKFEISSGLSRIGVVDNGEEYRKKLLPGEDVSISGESENYDILNPINAFLAIKALSVDLADLVKHAMDNTNMKSFNKLMESLSATRKFPDKDDLKGAAIALTRLQDTYLLKTEDLSEGCLQDDFCTVTLSVQDCIEIGRQNYQERSYDHAIPWFEEALRKLDEQESHLYLNSNNNETNLEIPIKRGPPKPTKTPFFTELSNQTRESQREEIIEYISWSNDIKNTLSVGKQFLAELTGIELDAFIDEVVKAAESQPTDGEAEDSYSTVLKKYEALCRGESRDFISQNPSLKCTLSTRANNPYFMIGPVKEEQLHVDPPLWVFHDVIYNSEIEVIKAISKPLFKTATVVNSATGGTEQSTTRISKSAWVINDDDDVVRRVNKRIMYLTNLDLYTAEDLQVANYGIGGMYLPHFDFSHTNETIKFLPKEEGNRIATLMFYMSDVRVGGGTAFPHLNLTIWPEKGAAAFWYNLKPDGRGDYRTQHGACPVLIGSKWGRFIF</sequence>
<dbReference type="InterPro" id="IPR059068">
    <property type="entry name" value="TPR_P4H"/>
</dbReference>
<dbReference type="SMART" id="SM00702">
    <property type="entry name" value="P4Hc"/>
    <property type="match status" value="1"/>
</dbReference>
<organism evidence="14 15">
    <name type="scientific">Folsomia candida</name>
    <name type="common">Springtail</name>
    <dbReference type="NCBI Taxonomy" id="158441"/>
    <lineage>
        <taxon>Eukaryota</taxon>
        <taxon>Metazoa</taxon>
        <taxon>Ecdysozoa</taxon>
        <taxon>Arthropoda</taxon>
        <taxon>Hexapoda</taxon>
        <taxon>Collembola</taxon>
        <taxon>Entomobryomorpha</taxon>
        <taxon>Isotomoidea</taxon>
        <taxon>Isotomidae</taxon>
        <taxon>Proisotominae</taxon>
        <taxon>Folsomia</taxon>
    </lineage>
</organism>
<comment type="subcellular location">
    <subcellularLocation>
        <location evidence="3">Endoplasmic reticulum lumen</location>
    </subcellularLocation>
</comment>
<keyword evidence="7" id="KW-0256">Endoplasmic reticulum</keyword>
<dbReference type="STRING" id="158441.A0A226EEY6"/>
<evidence type="ECO:0000313" key="15">
    <source>
        <dbReference type="Proteomes" id="UP000198287"/>
    </source>
</evidence>
<keyword evidence="12" id="KW-0325">Glycoprotein</keyword>
<evidence type="ECO:0000256" key="10">
    <source>
        <dbReference type="ARBA" id="ARBA00023002"/>
    </source>
</evidence>
<dbReference type="InterPro" id="IPR005123">
    <property type="entry name" value="Oxoglu/Fe-dep_dioxygenase_dom"/>
</dbReference>
<keyword evidence="15" id="KW-1185">Reference proteome</keyword>
<evidence type="ECO:0000256" key="8">
    <source>
        <dbReference type="ARBA" id="ARBA00022896"/>
    </source>
</evidence>
<dbReference type="AlphaFoldDB" id="A0A226EEY6"/>
<keyword evidence="10" id="KW-0560">Oxidoreductase</keyword>
<comment type="cofactor">
    <cofactor evidence="1">
        <name>L-ascorbate</name>
        <dbReference type="ChEBI" id="CHEBI:38290"/>
    </cofactor>
</comment>
<dbReference type="Pfam" id="PF13640">
    <property type="entry name" value="2OG-FeII_Oxy_3"/>
    <property type="match status" value="1"/>
</dbReference>
<comment type="function">
    <text evidence="2">Catalyzes the post-translational formation of 4-hydroxyproline in -Xaa-Pro-Gly- sequences in collagens and other proteins.</text>
</comment>
<gene>
    <name evidence="14" type="ORF">Fcan01_09655</name>
</gene>
<comment type="similarity">
    <text evidence="4">Belongs to the P4HA family.</text>
</comment>
<protein>
    <recommendedName>
        <fullName evidence="5">procollagen-proline 4-dioxygenase</fullName>
        <ecNumber evidence="5">1.14.11.2</ecNumber>
    </recommendedName>
</protein>
<feature type="domain" description="Fe2OG dioxygenase" evidence="13">
    <location>
        <begin position="463"/>
        <end position="568"/>
    </location>
</feature>
<name>A0A226EEY6_FOLCA</name>
<dbReference type="PROSITE" id="PS51471">
    <property type="entry name" value="FE2OG_OXY"/>
    <property type="match status" value="1"/>
</dbReference>
<dbReference type="EMBL" id="LNIX01000004">
    <property type="protein sequence ID" value="OXA55828.1"/>
    <property type="molecule type" value="Genomic_DNA"/>
</dbReference>